<evidence type="ECO:0000313" key="4">
    <source>
        <dbReference type="EMBL" id="MFC1435375.1"/>
    </source>
</evidence>
<dbReference type="InterPro" id="IPR035094">
    <property type="entry name" value="EgtD"/>
</dbReference>
<feature type="domain" description="Histidine-specific methyltransferase SAM-dependent" evidence="3">
    <location>
        <begin position="23"/>
        <end position="320"/>
    </location>
</feature>
<protein>
    <submittedName>
        <fullName evidence="4">L-histidine N(Alpha)-methyltransferase</fullName>
        <ecNumber evidence="4">2.1.1.44</ecNumber>
    </submittedName>
</protein>
<proteinExistence type="predicted"/>
<dbReference type="EC" id="2.1.1.44" evidence="4"/>
<accession>A0ABV6XAS7</accession>
<dbReference type="SUPFAM" id="SSF53335">
    <property type="entry name" value="S-adenosyl-L-methionine-dependent methyltransferases"/>
    <property type="match status" value="1"/>
</dbReference>
<dbReference type="Pfam" id="PF10017">
    <property type="entry name" value="Methyltransf_33"/>
    <property type="match status" value="1"/>
</dbReference>
<reference evidence="4 5" key="1">
    <citation type="submission" date="2024-09" db="EMBL/GenBank/DDBJ databases">
        <authorList>
            <person name="Lee S.D."/>
        </authorList>
    </citation>
    <scope>NUCLEOTIDE SEQUENCE [LARGE SCALE GENOMIC DNA]</scope>
    <source>
        <strain evidence="4 5">N1-3</strain>
    </source>
</reference>
<name>A0ABV6XAS7_9ACTN</name>
<dbReference type="InterPro" id="IPR051128">
    <property type="entry name" value="EgtD_Methyltrsf_superfamily"/>
</dbReference>
<dbReference type="RefSeq" id="WP_380558421.1">
    <property type="nucleotide sequence ID" value="NZ_JBHEZY010000018.1"/>
</dbReference>
<keyword evidence="1 4" id="KW-0489">Methyltransferase</keyword>
<dbReference type="InterPro" id="IPR029063">
    <property type="entry name" value="SAM-dependent_MTases_sf"/>
</dbReference>
<dbReference type="PANTHER" id="PTHR43397">
    <property type="entry name" value="ERGOTHIONEINE BIOSYNTHESIS PROTEIN 1"/>
    <property type="match status" value="1"/>
</dbReference>
<dbReference type="NCBIfam" id="TIGR03438">
    <property type="entry name" value="egtD_ergothio"/>
    <property type="match status" value="1"/>
</dbReference>
<dbReference type="Gene3D" id="3.40.50.150">
    <property type="entry name" value="Vaccinia Virus protein VP39"/>
    <property type="match status" value="1"/>
</dbReference>
<dbReference type="PANTHER" id="PTHR43397:SF1">
    <property type="entry name" value="ERGOTHIONEINE BIOSYNTHESIS PROTEIN 1"/>
    <property type="match status" value="1"/>
</dbReference>
<dbReference type="EMBL" id="JBHEZY010000018">
    <property type="protein sequence ID" value="MFC1435375.1"/>
    <property type="molecule type" value="Genomic_DNA"/>
</dbReference>
<comment type="caution">
    <text evidence="4">The sequence shown here is derived from an EMBL/GenBank/DDBJ whole genome shotgun (WGS) entry which is preliminary data.</text>
</comment>
<gene>
    <name evidence="4" type="primary">egtD</name>
    <name evidence="4" type="ORF">ACEZDB_32515</name>
</gene>
<keyword evidence="2 4" id="KW-0808">Transferase</keyword>
<dbReference type="Proteomes" id="UP001592530">
    <property type="component" value="Unassembled WGS sequence"/>
</dbReference>
<dbReference type="GO" id="GO:0032259">
    <property type="term" value="P:methylation"/>
    <property type="evidence" value="ECO:0007669"/>
    <property type="project" value="UniProtKB-KW"/>
</dbReference>
<evidence type="ECO:0000256" key="2">
    <source>
        <dbReference type="ARBA" id="ARBA00022679"/>
    </source>
</evidence>
<dbReference type="InterPro" id="IPR017804">
    <property type="entry name" value="MeTrfase_EgtD-like"/>
</dbReference>
<evidence type="ECO:0000259" key="3">
    <source>
        <dbReference type="Pfam" id="PF10017"/>
    </source>
</evidence>
<dbReference type="GO" id="GO:0052706">
    <property type="term" value="F:L-histidine N(alpha)-methyltransferase activity"/>
    <property type="evidence" value="ECO:0007669"/>
    <property type="project" value="UniProtKB-EC"/>
</dbReference>
<evidence type="ECO:0000256" key="1">
    <source>
        <dbReference type="ARBA" id="ARBA00022603"/>
    </source>
</evidence>
<organism evidence="4 5">
    <name type="scientific">Streptacidiphilus alkalitolerans</name>
    <dbReference type="NCBI Taxonomy" id="3342712"/>
    <lineage>
        <taxon>Bacteria</taxon>
        <taxon>Bacillati</taxon>
        <taxon>Actinomycetota</taxon>
        <taxon>Actinomycetes</taxon>
        <taxon>Kitasatosporales</taxon>
        <taxon>Streptomycetaceae</taxon>
        <taxon>Streptacidiphilus</taxon>
    </lineage>
</organism>
<dbReference type="InterPro" id="IPR019257">
    <property type="entry name" value="MeTrfase_dom"/>
</dbReference>
<sequence length="323" mass="35578">MTTTQRYTFTDRLPAEHYRAALTADISIGLAATPKTTSPMWFYDALGSKLYEEITRLPEYTAHRSEEGILALCADAVAEFAPWRELVDLGSGASEKTLLLLDSVETLDSYVALDVSASALHGAASRIAGNYPHLDVTALRTDFNQDLGLGDVAGERLIYFSGSTIGNLRPRPRRRFLRRLRSQMRPGDALLLGTDLTRAVPDMIAAYDDSQGLTAAWNLNLLAVLNRELGSGFDPDAFAHQAVWDASAQAIEMRLQSLVDQVVPIPALDREFHFVKGEEWTTETSAKFSPDRVVAELAAAGLGLRNWWTDAERRFGLSLSTVM</sequence>
<evidence type="ECO:0000313" key="5">
    <source>
        <dbReference type="Proteomes" id="UP001592530"/>
    </source>
</evidence>
<dbReference type="PIRSF" id="PIRSF018005">
    <property type="entry name" value="UCP018005"/>
    <property type="match status" value="1"/>
</dbReference>